<dbReference type="InterPro" id="IPR009056">
    <property type="entry name" value="Cyt_c-like_dom"/>
</dbReference>
<feature type="region of interest" description="Disordered" evidence="8">
    <location>
        <begin position="521"/>
        <end position="546"/>
    </location>
</feature>
<keyword evidence="2 7" id="KW-0349">Heme</keyword>
<feature type="signal peptide" evidence="9">
    <location>
        <begin position="1"/>
        <end position="50"/>
    </location>
</feature>
<dbReference type="Pfam" id="PF07603">
    <property type="entry name" value="Lcl_C"/>
    <property type="match status" value="1"/>
</dbReference>
<dbReference type="InterPro" id="IPR011460">
    <property type="entry name" value="Lcl_C"/>
</dbReference>
<dbReference type="InterPro" id="IPR036909">
    <property type="entry name" value="Cyt_c-like_dom_sf"/>
</dbReference>
<dbReference type="Pfam" id="PF03150">
    <property type="entry name" value="CCP_MauG"/>
    <property type="match status" value="1"/>
</dbReference>
<name>A0AA37T9Y3_9GAMM</name>
<dbReference type="AlphaFoldDB" id="A0AA37T9Y3"/>
<dbReference type="GO" id="GO:0030313">
    <property type="term" value="C:cell envelope"/>
    <property type="evidence" value="ECO:0007669"/>
    <property type="project" value="UniProtKB-SubCell"/>
</dbReference>
<organism evidence="11 12">
    <name type="scientific">Marinibactrum halimedae</name>
    <dbReference type="NCBI Taxonomy" id="1444977"/>
    <lineage>
        <taxon>Bacteria</taxon>
        <taxon>Pseudomonadati</taxon>
        <taxon>Pseudomonadota</taxon>
        <taxon>Gammaproteobacteria</taxon>
        <taxon>Cellvibrionales</taxon>
        <taxon>Cellvibrionaceae</taxon>
        <taxon>Marinibactrum</taxon>
    </lineage>
</organism>
<evidence type="ECO:0000259" key="10">
    <source>
        <dbReference type="PROSITE" id="PS51007"/>
    </source>
</evidence>
<dbReference type="InterPro" id="IPR004852">
    <property type="entry name" value="Di-haem_cyt_c_peroxidsae"/>
</dbReference>
<evidence type="ECO:0000256" key="8">
    <source>
        <dbReference type="SAM" id="MobiDB-lite"/>
    </source>
</evidence>
<evidence type="ECO:0000256" key="3">
    <source>
        <dbReference type="ARBA" id="ARBA00022723"/>
    </source>
</evidence>
<dbReference type="GO" id="GO:0009055">
    <property type="term" value="F:electron transfer activity"/>
    <property type="evidence" value="ECO:0007669"/>
    <property type="project" value="InterPro"/>
</dbReference>
<dbReference type="GO" id="GO:0020037">
    <property type="term" value="F:heme binding"/>
    <property type="evidence" value="ECO:0007669"/>
    <property type="project" value="InterPro"/>
</dbReference>
<keyword evidence="4 9" id="KW-0732">Signal</keyword>
<dbReference type="PANTHER" id="PTHR30600:SF10">
    <property type="entry name" value="BLL6722 PROTEIN"/>
    <property type="match status" value="1"/>
</dbReference>
<comment type="subcellular location">
    <subcellularLocation>
        <location evidence="1">Cell envelope</location>
    </subcellularLocation>
</comment>
<evidence type="ECO:0000256" key="9">
    <source>
        <dbReference type="SAM" id="SignalP"/>
    </source>
</evidence>
<evidence type="ECO:0000256" key="2">
    <source>
        <dbReference type="ARBA" id="ARBA00022617"/>
    </source>
</evidence>
<evidence type="ECO:0000313" key="11">
    <source>
        <dbReference type="EMBL" id="GLS27553.1"/>
    </source>
</evidence>
<evidence type="ECO:0000256" key="1">
    <source>
        <dbReference type="ARBA" id="ARBA00004196"/>
    </source>
</evidence>
<dbReference type="Proteomes" id="UP001156870">
    <property type="component" value="Unassembled WGS sequence"/>
</dbReference>
<accession>A0AA37T9Y3</accession>
<comment type="caution">
    <text evidence="11">The sequence shown here is derived from an EMBL/GenBank/DDBJ whole genome shotgun (WGS) entry which is preliminary data.</text>
</comment>
<evidence type="ECO:0000256" key="4">
    <source>
        <dbReference type="ARBA" id="ARBA00022729"/>
    </source>
</evidence>
<dbReference type="InterPro" id="IPR051395">
    <property type="entry name" value="Cytochrome_c_Peroxidase/MauG"/>
</dbReference>
<dbReference type="SUPFAM" id="SSF46626">
    <property type="entry name" value="Cytochrome c"/>
    <property type="match status" value="2"/>
</dbReference>
<keyword evidence="6 7" id="KW-0408">Iron</keyword>
<evidence type="ECO:0000256" key="5">
    <source>
        <dbReference type="ARBA" id="ARBA00023002"/>
    </source>
</evidence>
<proteinExistence type="predicted"/>
<evidence type="ECO:0000256" key="7">
    <source>
        <dbReference type="PROSITE-ProRule" id="PRU00433"/>
    </source>
</evidence>
<dbReference type="PANTHER" id="PTHR30600">
    <property type="entry name" value="CYTOCHROME C PEROXIDASE-RELATED"/>
    <property type="match status" value="1"/>
</dbReference>
<dbReference type="EMBL" id="BSPD01000080">
    <property type="protein sequence ID" value="GLS27553.1"/>
    <property type="molecule type" value="Genomic_DNA"/>
</dbReference>
<dbReference type="GO" id="GO:0004130">
    <property type="term" value="F:cytochrome-c peroxidase activity"/>
    <property type="evidence" value="ECO:0007669"/>
    <property type="project" value="TreeGrafter"/>
</dbReference>
<dbReference type="GO" id="GO:0046872">
    <property type="term" value="F:metal ion binding"/>
    <property type="evidence" value="ECO:0007669"/>
    <property type="project" value="UniProtKB-KW"/>
</dbReference>
<dbReference type="PROSITE" id="PS51007">
    <property type="entry name" value="CYTC"/>
    <property type="match status" value="1"/>
</dbReference>
<protein>
    <recommendedName>
        <fullName evidence="10">Cytochrome c domain-containing protein</fullName>
    </recommendedName>
</protein>
<keyword evidence="5" id="KW-0560">Oxidoreductase</keyword>
<dbReference type="Gene3D" id="1.10.760.10">
    <property type="entry name" value="Cytochrome c-like domain"/>
    <property type="match status" value="2"/>
</dbReference>
<evidence type="ECO:0000256" key="6">
    <source>
        <dbReference type="ARBA" id="ARBA00023004"/>
    </source>
</evidence>
<feature type="chain" id="PRO_5041458373" description="Cytochrome c domain-containing protein" evidence="9">
    <location>
        <begin position="51"/>
        <end position="719"/>
    </location>
</feature>
<feature type="domain" description="Cytochrome c" evidence="10">
    <location>
        <begin position="482"/>
        <end position="680"/>
    </location>
</feature>
<keyword evidence="12" id="KW-1185">Reference proteome</keyword>
<sequence>MFQHQPTTDKRTTLFTRFIKKPLSGCVGSASSAAAALALLPLALSLPAQAAVVSYIDEEHPVSRFEVNGDGTVTDTVTGLMWAQCEEGLSGALCDTGASQSQSWVAALSSARSSDLAGYNDWRLPNVKELQSLVAYNRVAPMINEEAFPNASSDDFWTSSPNVQSPGETWFVDFDLGYVDYQFRSVPFKVRLVRSGIDETQVTAADVQDNVTPATDAGGNEGTDGLDPRDAHIQGLIANMGLTGDPTTGRNLPSIDSPLAQLGKALFFARNLGGEQEVACASCHHPALGGGDNLSFSVGTNAEDLFGNGTPNLLGVGRHHSSGYPLVGRNANSVFNIGMYDVGLFWDSRVQSQDGELAAIGARGTEAGIITPDSPDNATPDTNIPVGASLANAQARFPVTDAAEMRGEFAAGEDNQTYRATLAARLASDELAWAPLFEAAYGDNQVTFDRIAEAIATYQESMVFINNPWKAFLEGNSDALTAEQKDGAITFYTEVQHGGAGCAECHSGDFFTNELPHVIATPQIGPGKGDGENTTEDFGRERVTGNSSDRYKFRTPTLLNVEVTAPYMHTGVYTSLDAVMDHYNDPAFEMQRLFGVNVRSQTATFDESGTYCELPQIANAMAKTGLSCAEVYDVLNPNAIENSREALMDVVARGSTAVLQNIDISDYHLGAMTAFMRSLTDPCVLDRACLDPWIIDSDNQATFPDSFPLIGVDESQAEL</sequence>
<gene>
    <name evidence="11" type="ORF">GCM10007877_32720</name>
</gene>
<keyword evidence="3 7" id="KW-0479">Metal-binding</keyword>
<reference evidence="11 12" key="1">
    <citation type="journal article" date="2014" name="Int. J. Syst. Evol. Microbiol.">
        <title>Complete genome sequence of Corynebacterium casei LMG S-19264T (=DSM 44701T), isolated from a smear-ripened cheese.</title>
        <authorList>
            <consortium name="US DOE Joint Genome Institute (JGI-PGF)"/>
            <person name="Walter F."/>
            <person name="Albersmeier A."/>
            <person name="Kalinowski J."/>
            <person name="Ruckert C."/>
        </authorList>
    </citation>
    <scope>NUCLEOTIDE SEQUENCE [LARGE SCALE GENOMIC DNA]</scope>
    <source>
        <strain evidence="11 12">NBRC 110095</strain>
    </source>
</reference>
<evidence type="ECO:0000313" key="12">
    <source>
        <dbReference type="Proteomes" id="UP001156870"/>
    </source>
</evidence>